<comment type="caution">
    <text evidence="7">The sequence shown here is derived from an EMBL/GenBank/DDBJ whole genome shotgun (WGS) entry which is preliminary data.</text>
</comment>
<dbReference type="GO" id="GO:0005576">
    <property type="term" value="C:extracellular region"/>
    <property type="evidence" value="ECO:0007669"/>
    <property type="project" value="TreeGrafter"/>
</dbReference>
<dbReference type="RefSeq" id="WP_140454216.1">
    <property type="nucleotide sequence ID" value="NZ_VFRP01000009.1"/>
</dbReference>
<evidence type="ECO:0000313" key="8">
    <source>
        <dbReference type="Proteomes" id="UP000319255"/>
    </source>
</evidence>
<dbReference type="Proteomes" id="UP000319255">
    <property type="component" value="Unassembled WGS sequence"/>
</dbReference>
<keyword evidence="1 5" id="KW-0732">Signal</keyword>
<reference evidence="7 8" key="1">
    <citation type="submission" date="2019-06" db="EMBL/GenBank/DDBJ databases">
        <title>A novel bacterium of genus Amaricoccus, isolated from marine sediment.</title>
        <authorList>
            <person name="Huang H."/>
            <person name="Mo K."/>
            <person name="Hu Y."/>
        </authorList>
    </citation>
    <scope>NUCLEOTIDE SEQUENCE [LARGE SCALE GENOMIC DNA]</scope>
    <source>
        <strain evidence="7 8">HB172011</strain>
    </source>
</reference>
<evidence type="ECO:0000256" key="3">
    <source>
        <dbReference type="ARBA" id="ARBA00023139"/>
    </source>
</evidence>
<keyword evidence="8" id="KW-1185">Reference proteome</keyword>
<dbReference type="PANTHER" id="PTHR37549">
    <property type="entry name" value="LIPOPROTEIN LPRI"/>
    <property type="match status" value="1"/>
</dbReference>
<dbReference type="EMBL" id="VFRP01000009">
    <property type="protein sequence ID" value="TPE50802.1"/>
    <property type="molecule type" value="Genomic_DNA"/>
</dbReference>
<keyword evidence="3" id="KW-0564">Palmitate</keyword>
<dbReference type="InterPro" id="IPR036328">
    <property type="entry name" value="MliC_sf"/>
</dbReference>
<dbReference type="AlphaFoldDB" id="A0A501WPL9"/>
<accession>A0A501WPL9</accession>
<feature type="chain" id="PRO_5021227672" description="C-type lysozyme inhibitor domain-containing protein" evidence="5">
    <location>
        <begin position="21"/>
        <end position="202"/>
    </location>
</feature>
<sequence>MRIRSACLALALAGAPLSHALAGDASFDCGAAASAAEKGICASPGLATLDGVLGGIYDRAEAAPGAPASLAADQKAWLTARDDCWSAGAPELCAKQAYVRRIAALVRAVPAARGDAPVVGPVGISCETIADPLAAVFVNTEPGYLSLAWGDMDLVLDQTASGSGARYSDEDNGGHYVFWEKGGEATFEGPALMAPAPCALGK</sequence>
<evidence type="ECO:0000256" key="5">
    <source>
        <dbReference type="SAM" id="SignalP"/>
    </source>
</evidence>
<dbReference type="SUPFAM" id="SSF141488">
    <property type="entry name" value="YdhA-like"/>
    <property type="match status" value="1"/>
</dbReference>
<evidence type="ECO:0000259" key="6">
    <source>
        <dbReference type="Pfam" id="PF09864"/>
    </source>
</evidence>
<keyword evidence="4" id="KW-0449">Lipoprotein</keyword>
<organism evidence="7 8">
    <name type="scientific">Amaricoccus solimangrovi</name>
    <dbReference type="NCBI Taxonomy" id="2589815"/>
    <lineage>
        <taxon>Bacteria</taxon>
        <taxon>Pseudomonadati</taxon>
        <taxon>Pseudomonadota</taxon>
        <taxon>Alphaproteobacteria</taxon>
        <taxon>Rhodobacterales</taxon>
        <taxon>Paracoccaceae</taxon>
        <taxon>Amaricoccus</taxon>
    </lineage>
</organism>
<proteinExistence type="predicted"/>
<protein>
    <recommendedName>
        <fullName evidence="6">C-type lysozyme inhibitor domain-containing protein</fullName>
    </recommendedName>
</protein>
<gene>
    <name evidence="7" type="ORF">FJM51_11140</name>
</gene>
<evidence type="ECO:0000256" key="4">
    <source>
        <dbReference type="ARBA" id="ARBA00023288"/>
    </source>
</evidence>
<dbReference type="Gene3D" id="2.40.128.200">
    <property type="match status" value="1"/>
</dbReference>
<dbReference type="InterPro" id="IPR018660">
    <property type="entry name" value="MliC"/>
</dbReference>
<feature type="domain" description="C-type lysozyme inhibitor" evidence="6">
    <location>
        <begin position="126"/>
        <end position="188"/>
    </location>
</feature>
<dbReference type="InterPro" id="IPR052755">
    <property type="entry name" value="Lysozyme_Inhibitor_LprI"/>
</dbReference>
<evidence type="ECO:0000256" key="2">
    <source>
        <dbReference type="ARBA" id="ARBA00023136"/>
    </source>
</evidence>
<keyword evidence="2" id="KW-0472">Membrane</keyword>
<evidence type="ECO:0000313" key="7">
    <source>
        <dbReference type="EMBL" id="TPE50802.1"/>
    </source>
</evidence>
<dbReference type="Pfam" id="PF09864">
    <property type="entry name" value="MliC"/>
    <property type="match status" value="1"/>
</dbReference>
<name>A0A501WPL9_9RHOB</name>
<feature type="signal peptide" evidence="5">
    <location>
        <begin position="1"/>
        <end position="20"/>
    </location>
</feature>
<dbReference type="OrthoDB" id="5565855at2"/>
<dbReference type="PANTHER" id="PTHR37549:SF1">
    <property type="entry name" value="LIPOPROTEIN LPRI"/>
    <property type="match status" value="1"/>
</dbReference>
<evidence type="ECO:0000256" key="1">
    <source>
        <dbReference type="ARBA" id="ARBA00022729"/>
    </source>
</evidence>